<sequence length="157" mass="18490">MATFEQLKSWIQNSDVSQLGRTQKVTDDYKEFMSMVKQEWNSIDDYIMFRVFQGQFVIDEETGKRKVSFDPSEEKSPRASLVKNDFPYNVSHDVQHYVLWSTQRLDNEQVASTLSKLLPSKRYEVVWFENTPALKSVKNVWHAQVFSRAKQNRCVIV</sequence>
<reference evidence="1" key="1">
    <citation type="submission" date="2021-06" db="EMBL/GenBank/DDBJ databases">
        <authorList>
            <person name="Rolland C."/>
        </authorList>
    </citation>
    <scope>NUCLEOTIDE SEQUENCE</scope>
    <source>
        <strain evidence="1">347.936635</strain>
    </source>
</reference>
<dbReference type="GO" id="GO:0006044">
    <property type="term" value="P:N-acetylglucosamine metabolic process"/>
    <property type="evidence" value="ECO:0007669"/>
    <property type="project" value="TreeGrafter"/>
</dbReference>
<accession>A0A8F8KPV6</accession>
<gene>
    <name evidence="1" type="ORF">KOM_12_341</name>
</gene>
<dbReference type="PANTHER" id="PTHR35020:SF2">
    <property type="entry name" value="N-ACETYLGLUCOSAMINE-INDUCED PROTEIN 1"/>
    <property type="match status" value="1"/>
</dbReference>
<organism evidence="1">
    <name type="scientific">Clandestinovirus</name>
    <dbReference type="NCBI Taxonomy" id="2831644"/>
    <lineage>
        <taxon>Viruses</taxon>
    </lineage>
</organism>
<name>A0A8F8KPV6_9VIRU</name>
<dbReference type="InterPro" id="IPR022036">
    <property type="entry name" value="DUF3605"/>
</dbReference>
<dbReference type="PANTHER" id="PTHR35020">
    <property type="entry name" value="N-ACETYLGLUCOSAMINE-INDUCED PROTEIN 1"/>
    <property type="match status" value="1"/>
</dbReference>
<protein>
    <submittedName>
        <fullName evidence="1">HIT domain-containing protein</fullName>
    </submittedName>
</protein>
<dbReference type="EMBL" id="MZ420154">
    <property type="protein sequence ID" value="QYA18610.1"/>
    <property type="molecule type" value="Genomic_DNA"/>
</dbReference>
<dbReference type="Pfam" id="PF12239">
    <property type="entry name" value="DUF3605"/>
    <property type="match status" value="1"/>
</dbReference>
<evidence type="ECO:0000313" key="1">
    <source>
        <dbReference type="EMBL" id="QYA18610.1"/>
    </source>
</evidence>
<proteinExistence type="predicted"/>